<dbReference type="InterPro" id="IPR045055">
    <property type="entry name" value="DNA2/NAM7-like"/>
</dbReference>
<dbReference type="Pfam" id="PF13086">
    <property type="entry name" value="AAA_11"/>
    <property type="match status" value="1"/>
</dbReference>
<dbReference type="PANTHER" id="PTHR10887">
    <property type="entry name" value="DNA2/NAM7 HELICASE FAMILY"/>
    <property type="match status" value="1"/>
</dbReference>
<dbReference type="PANTHER" id="PTHR10887:SF495">
    <property type="entry name" value="HELICASE SENATAXIN ISOFORM X1-RELATED"/>
    <property type="match status" value="1"/>
</dbReference>
<dbReference type="Gene3D" id="3.40.50.300">
    <property type="entry name" value="P-loop containing nucleotide triphosphate hydrolases"/>
    <property type="match status" value="1"/>
</dbReference>
<protein>
    <recommendedName>
        <fullName evidence="1">DNA2/NAM7 helicase helicase domain-containing protein</fullName>
    </recommendedName>
</protein>
<gene>
    <name evidence="2" type="ORF">AK812_SmicGene44504</name>
</gene>
<evidence type="ECO:0000259" key="1">
    <source>
        <dbReference type="Pfam" id="PF13086"/>
    </source>
</evidence>
<sequence>MYWVGKSKWRRSRRISLVRGPPGTGKTHVAAAMALAVSANFTKGQRVLAVTQSHAAAINLHRRLEVVSQKIFEVMRSGREEDEESDLLIRIGSSGRAEEKDGLRSKEQQRAHFVVMRRMARLSQVIAADLVLNCSLVLGYAV</sequence>
<feature type="domain" description="DNA2/NAM7 helicase helicase" evidence="1">
    <location>
        <begin position="11"/>
        <end position="88"/>
    </location>
</feature>
<comment type="caution">
    <text evidence="2">The sequence shown here is derived from an EMBL/GenBank/DDBJ whole genome shotgun (WGS) entry which is preliminary data.</text>
</comment>
<dbReference type="InterPro" id="IPR041677">
    <property type="entry name" value="DNA2/NAM7_AAA_11"/>
</dbReference>
<evidence type="ECO:0000313" key="2">
    <source>
        <dbReference type="EMBL" id="OLP75664.1"/>
    </source>
</evidence>
<proteinExistence type="predicted"/>
<accession>A0A1Q9BYA3</accession>
<dbReference type="Proteomes" id="UP000186817">
    <property type="component" value="Unassembled WGS sequence"/>
</dbReference>
<dbReference type="SUPFAM" id="SSF52540">
    <property type="entry name" value="P-loop containing nucleoside triphosphate hydrolases"/>
    <property type="match status" value="1"/>
</dbReference>
<keyword evidence="3" id="KW-1185">Reference proteome</keyword>
<dbReference type="EMBL" id="LSRX01002339">
    <property type="protein sequence ID" value="OLP75664.1"/>
    <property type="molecule type" value="Genomic_DNA"/>
</dbReference>
<organism evidence="2 3">
    <name type="scientific">Symbiodinium microadriaticum</name>
    <name type="common">Dinoflagellate</name>
    <name type="synonym">Zooxanthella microadriatica</name>
    <dbReference type="NCBI Taxonomy" id="2951"/>
    <lineage>
        <taxon>Eukaryota</taxon>
        <taxon>Sar</taxon>
        <taxon>Alveolata</taxon>
        <taxon>Dinophyceae</taxon>
        <taxon>Suessiales</taxon>
        <taxon>Symbiodiniaceae</taxon>
        <taxon>Symbiodinium</taxon>
    </lineage>
</organism>
<name>A0A1Q9BYA3_SYMMI</name>
<evidence type="ECO:0000313" key="3">
    <source>
        <dbReference type="Proteomes" id="UP000186817"/>
    </source>
</evidence>
<dbReference type="AlphaFoldDB" id="A0A1Q9BYA3"/>
<dbReference type="InterPro" id="IPR027417">
    <property type="entry name" value="P-loop_NTPase"/>
</dbReference>
<dbReference type="GO" id="GO:0004386">
    <property type="term" value="F:helicase activity"/>
    <property type="evidence" value="ECO:0007669"/>
    <property type="project" value="InterPro"/>
</dbReference>
<reference evidence="2 3" key="1">
    <citation type="submission" date="2016-02" db="EMBL/GenBank/DDBJ databases">
        <title>Genome analysis of coral dinoflagellate symbionts highlights evolutionary adaptations to a symbiotic lifestyle.</title>
        <authorList>
            <person name="Aranda M."/>
            <person name="Li Y."/>
            <person name="Liew Y.J."/>
            <person name="Baumgarten S."/>
            <person name="Simakov O."/>
            <person name="Wilson M."/>
            <person name="Piel J."/>
            <person name="Ashoor H."/>
            <person name="Bougouffa S."/>
            <person name="Bajic V.B."/>
            <person name="Ryu T."/>
            <person name="Ravasi T."/>
            <person name="Bayer T."/>
            <person name="Micklem G."/>
            <person name="Kim H."/>
            <person name="Bhak J."/>
            <person name="Lajeunesse T.C."/>
            <person name="Voolstra C.R."/>
        </authorList>
    </citation>
    <scope>NUCLEOTIDE SEQUENCE [LARGE SCALE GENOMIC DNA]</scope>
    <source>
        <strain evidence="2 3">CCMP2467</strain>
    </source>
</reference>